<feature type="transmembrane region" description="Helical" evidence="1">
    <location>
        <begin position="79"/>
        <end position="101"/>
    </location>
</feature>
<organism evidence="2 3">
    <name type="scientific">Quercus lobata</name>
    <name type="common">Valley oak</name>
    <dbReference type="NCBI Taxonomy" id="97700"/>
    <lineage>
        <taxon>Eukaryota</taxon>
        <taxon>Viridiplantae</taxon>
        <taxon>Streptophyta</taxon>
        <taxon>Embryophyta</taxon>
        <taxon>Tracheophyta</taxon>
        <taxon>Spermatophyta</taxon>
        <taxon>Magnoliopsida</taxon>
        <taxon>eudicotyledons</taxon>
        <taxon>Gunneridae</taxon>
        <taxon>Pentapetalae</taxon>
        <taxon>rosids</taxon>
        <taxon>fabids</taxon>
        <taxon>Fagales</taxon>
        <taxon>Fagaceae</taxon>
        <taxon>Quercus</taxon>
    </lineage>
</organism>
<reference evidence="2" key="2">
    <citation type="submission" date="2021-01" db="UniProtKB">
        <authorList>
            <consortium name="EnsemblPlants"/>
        </authorList>
    </citation>
    <scope>IDENTIFICATION</scope>
</reference>
<keyword evidence="1" id="KW-1133">Transmembrane helix</keyword>
<evidence type="ECO:0000313" key="3">
    <source>
        <dbReference type="Proteomes" id="UP000594261"/>
    </source>
</evidence>
<accession>A0A7N2MTV2</accession>
<evidence type="ECO:0000313" key="2">
    <source>
        <dbReference type="EnsemblPlants" id="QL10p038260:mrna"/>
    </source>
</evidence>
<keyword evidence="3" id="KW-1185">Reference proteome</keyword>
<dbReference type="EMBL" id="LRBV02000010">
    <property type="status" value="NOT_ANNOTATED_CDS"/>
    <property type="molecule type" value="Genomic_DNA"/>
</dbReference>
<dbReference type="Gramene" id="QL10p038260:mrna">
    <property type="protein sequence ID" value="QL10p038260:mrna"/>
    <property type="gene ID" value="QL10p038260"/>
</dbReference>
<feature type="transmembrane region" description="Helical" evidence="1">
    <location>
        <begin position="121"/>
        <end position="145"/>
    </location>
</feature>
<protein>
    <submittedName>
        <fullName evidence="2">Uncharacterized protein</fullName>
    </submittedName>
</protein>
<name>A0A7N2MTV2_QUELO</name>
<sequence length="222" mass="25296">MVPIQTVVEITSFVDCCGAYKFLIKFVILLGELVMEFFPHRIWCGEVFNRMTDVTIAEKEQRTLGISFGRVNGQRKCGYALRFIFILVVPTLVVTIAWSMWYNRNEVRLMRGEWEFLRSALCSRFIAISDIEWGTIFPIAVWILWLHRNSIVFGRTGLQRNLLDETLARAAEVAYLVSSGNQITSRNKIQVRWLNPLSNWFKLNSNGSSRGNPGLAGGGGLI</sequence>
<reference evidence="2 3" key="1">
    <citation type="journal article" date="2016" name="G3 (Bethesda)">
        <title>First Draft Assembly and Annotation of the Genome of a California Endemic Oak Quercus lobata Nee (Fagaceae).</title>
        <authorList>
            <person name="Sork V.L."/>
            <person name="Fitz-Gibbon S.T."/>
            <person name="Puiu D."/>
            <person name="Crepeau M."/>
            <person name="Gugger P.F."/>
            <person name="Sherman R."/>
            <person name="Stevens K."/>
            <person name="Langley C.H."/>
            <person name="Pellegrini M."/>
            <person name="Salzberg S.L."/>
        </authorList>
    </citation>
    <scope>NUCLEOTIDE SEQUENCE [LARGE SCALE GENOMIC DNA]</scope>
    <source>
        <strain evidence="2 3">cv. SW786</strain>
    </source>
</reference>
<dbReference type="AlphaFoldDB" id="A0A7N2MTV2"/>
<keyword evidence="1" id="KW-0812">Transmembrane</keyword>
<dbReference type="EnsemblPlants" id="QL10p038260:mrna">
    <property type="protein sequence ID" value="QL10p038260:mrna"/>
    <property type="gene ID" value="QL10p038260"/>
</dbReference>
<keyword evidence="1" id="KW-0472">Membrane</keyword>
<dbReference type="InParanoid" id="A0A7N2MTV2"/>
<evidence type="ECO:0000256" key="1">
    <source>
        <dbReference type="SAM" id="Phobius"/>
    </source>
</evidence>
<dbReference type="Proteomes" id="UP000594261">
    <property type="component" value="Chromosome 10"/>
</dbReference>
<proteinExistence type="predicted"/>